<comment type="caution">
    <text evidence="14">The sequence shown here is derived from an EMBL/GenBank/DDBJ whole genome shotgun (WGS) entry which is preliminary data.</text>
</comment>
<feature type="domain" description="Tryptophan synthase beta chain-like PALP" evidence="13">
    <location>
        <begin position="19"/>
        <end position="303"/>
    </location>
</feature>
<comment type="cofactor">
    <cofactor evidence="5">
        <name>Mg(2+)</name>
        <dbReference type="ChEBI" id="CHEBI:18420"/>
    </cofactor>
</comment>
<dbReference type="CDD" id="cd01562">
    <property type="entry name" value="Thr-dehyd"/>
    <property type="match status" value="1"/>
</dbReference>
<dbReference type="GO" id="GO:0005524">
    <property type="term" value="F:ATP binding"/>
    <property type="evidence" value="ECO:0007669"/>
    <property type="project" value="TreeGrafter"/>
</dbReference>
<evidence type="ECO:0000256" key="12">
    <source>
        <dbReference type="ARBA" id="ARBA00031427"/>
    </source>
</evidence>
<comment type="cofactor">
    <cofactor evidence="3">
        <name>pyridoxal 5'-phosphate</name>
        <dbReference type="ChEBI" id="CHEBI:597326"/>
    </cofactor>
</comment>
<evidence type="ECO:0000256" key="5">
    <source>
        <dbReference type="ARBA" id="ARBA00001946"/>
    </source>
</evidence>
<dbReference type="Proteomes" id="UP000568839">
    <property type="component" value="Unassembled WGS sequence"/>
</dbReference>
<evidence type="ECO:0000256" key="2">
    <source>
        <dbReference type="ARBA" id="ARBA00001913"/>
    </source>
</evidence>
<gene>
    <name evidence="14" type="ORF">HNR44_002428</name>
</gene>
<evidence type="ECO:0000256" key="9">
    <source>
        <dbReference type="ARBA" id="ARBA00022898"/>
    </source>
</evidence>
<dbReference type="Gene3D" id="3.40.50.1100">
    <property type="match status" value="2"/>
</dbReference>
<dbReference type="FunFam" id="3.40.50.1100:FF:000005">
    <property type="entry name" value="Threonine dehydratase catabolic"/>
    <property type="match status" value="1"/>
</dbReference>
<dbReference type="InterPro" id="IPR036052">
    <property type="entry name" value="TrpB-like_PALP_sf"/>
</dbReference>
<evidence type="ECO:0000313" key="14">
    <source>
        <dbReference type="EMBL" id="MBB6450445.1"/>
    </source>
</evidence>
<dbReference type="RefSeq" id="WP_184404501.1">
    <property type="nucleotide sequence ID" value="NZ_JACHHJ010000003.1"/>
</dbReference>
<dbReference type="GO" id="GO:0000287">
    <property type="term" value="F:magnesium ion binding"/>
    <property type="evidence" value="ECO:0007669"/>
    <property type="project" value="TreeGrafter"/>
</dbReference>
<dbReference type="AlphaFoldDB" id="A0A841Q056"/>
<dbReference type="InterPro" id="IPR000634">
    <property type="entry name" value="Ser/Thr_deHydtase_PyrdxlP-BS"/>
</dbReference>
<comment type="catalytic activity">
    <reaction evidence="1">
        <text>L-threonine = 2-oxobutanoate + NH4(+)</text>
        <dbReference type="Rhea" id="RHEA:22108"/>
        <dbReference type="ChEBI" id="CHEBI:16763"/>
        <dbReference type="ChEBI" id="CHEBI:28938"/>
        <dbReference type="ChEBI" id="CHEBI:57926"/>
        <dbReference type="EC" id="4.3.1.19"/>
    </reaction>
</comment>
<dbReference type="PROSITE" id="PS00165">
    <property type="entry name" value="DEHYDRATASE_SER_THR"/>
    <property type="match status" value="1"/>
</dbReference>
<sequence length="316" mass="33907">MVTIKTLNEARIRLQNKLHVTPMLSSKTLDYDTNANIFIKSEHLQKTGSFKIRGATNRVTIAKNSGATNLLAASSGNHGQAVAFIARELGLSATIIIPENANPAKEAAIRNYGSQIIHYGTTSKERIEHAQELQEQLNAVIIPPYDDVDVMAGQGTIGLEILSQIHKPDIIVIPIGGGGLISGIATAIKTINPEIKVIGVEPIEANGTYLSRKNGERVYISASASIADGLRSATPGELTFPLIEKYVNDIVLVTEEEIREAFTFYMSRMKQVVEPSGAVTLAALLAGKIPHEDNSKIVIVASGGNVDTAEIAQFLT</sequence>
<comment type="cofactor">
    <cofactor evidence="2">
        <name>Ca(2+)</name>
        <dbReference type="ChEBI" id="CHEBI:29108"/>
    </cofactor>
</comment>
<dbReference type="PANTHER" id="PTHR43050">
    <property type="entry name" value="SERINE / THREONINE RACEMASE FAMILY MEMBER"/>
    <property type="match status" value="1"/>
</dbReference>
<dbReference type="GO" id="GO:0018114">
    <property type="term" value="F:threonine racemase activity"/>
    <property type="evidence" value="ECO:0007669"/>
    <property type="project" value="TreeGrafter"/>
</dbReference>
<dbReference type="PANTHER" id="PTHR43050:SF1">
    <property type="entry name" value="SERINE RACEMASE"/>
    <property type="match status" value="1"/>
</dbReference>
<comment type="function">
    <text evidence="11">Catalyzes the anaerobic formation of alpha-ketobutyrate and ammonia from threonine in a two-step reaction. The first step involved a dehydration of threonine and a production of enamine intermediates (aminocrotonate), which tautomerizes to its imine form (iminobutyrate). Both intermediates are unstable and short-lived. The second step is the nonenzymatic hydrolysis of the enamine/imine intermediates to form 2-ketobutyrate and free ammonia. In the low water environment of the cell, the second step is accelerated by RidA.</text>
</comment>
<protein>
    <recommendedName>
        <fullName evidence="7">threonine ammonia-lyase</fullName>
        <ecNumber evidence="7">4.3.1.19</ecNumber>
    </recommendedName>
    <alternativeName>
        <fullName evidence="12">Threonine deaminase</fullName>
    </alternativeName>
</protein>
<comment type="similarity">
    <text evidence="6">Belongs to the serine/threonine dehydratase family.</text>
</comment>
<comment type="cofactor">
    <cofactor evidence="4">
        <name>Mn(2+)</name>
        <dbReference type="ChEBI" id="CHEBI:29035"/>
    </cofactor>
</comment>
<organism evidence="14 15">
    <name type="scientific">Geomicrobium halophilum</name>
    <dbReference type="NCBI Taxonomy" id="549000"/>
    <lineage>
        <taxon>Bacteria</taxon>
        <taxon>Bacillati</taxon>
        <taxon>Bacillota</taxon>
        <taxon>Bacilli</taxon>
        <taxon>Bacillales</taxon>
        <taxon>Geomicrobium</taxon>
    </lineage>
</organism>
<dbReference type="Pfam" id="PF00291">
    <property type="entry name" value="PALP"/>
    <property type="match status" value="1"/>
</dbReference>
<dbReference type="GO" id="GO:0003941">
    <property type="term" value="F:L-serine ammonia-lyase activity"/>
    <property type="evidence" value="ECO:0007669"/>
    <property type="project" value="TreeGrafter"/>
</dbReference>
<evidence type="ECO:0000259" key="13">
    <source>
        <dbReference type="Pfam" id="PF00291"/>
    </source>
</evidence>
<keyword evidence="8" id="KW-0460">Magnesium</keyword>
<evidence type="ECO:0000256" key="4">
    <source>
        <dbReference type="ARBA" id="ARBA00001936"/>
    </source>
</evidence>
<dbReference type="GO" id="GO:0070179">
    <property type="term" value="P:D-serine biosynthetic process"/>
    <property type="evidence" value="ECO:0007669"/>
    <property type="project" value="TreeGrafter"/>
</dbReference>
<evidence type="ECO:0000313" key="15">
    <source>
        <dbReference type="Proteomes" id="UP000568839"/>
    </source>
</evidence>
<dbReference type="SUPFAM" id="SSF53686">
    <property type="entry name" value="Tryptophan synthase beta subunit-like PLP-dependent enzymes"/>
    <property type="match status" value="1"/>
</dbReference>
<dbReference type="GO" id="GO:0030378">
    <property type="term" value="F:serine racemase activity"/>
    <property type="evidence" value="ECO:0007669"/>
    <property type="project" value="TreeGrafter"/>
</dbReference>
<evidence type="ECO:0000256" key="7">
    <source>
        <dbReference type="ARBA" id="ARBA00012096"/>
    </source>
</evidence>
<dbReference type="GO" id="GO:0030170">
    <property type="term" value="F:pyridoxal phosphate binding"/>
    <property type="evidence" value="ECO:0007669"/>
    <property type="project" value="InterPro"/>
</dbReference>
<keyword evidence="15" id="KW-1185">Reference proteome</keyword>
<dbReference type="GO" id="GO:0004794">
    <property type="term" value="F:threonine deaminase activity"/>
    <property type="evidence" value="ECO:0007669"/>
    <property type="project" value="UniProtKB-EC"/>
</dbReference>
<evidence type="ECO:0000256" key="8">
    <source>
        <dbReference type="ARBA" id="ARBA00022842"/>
    </source>
</evidence>
<dbReference type="FunFam" id="3.40.50.1100:FF:000007">
    <property type="entry name" value="L-threonine dehydratase catabolic TdcB"/>
    <property type="match status" value="1"/>
</dbReference>
<keyword evidence="9" id="KW-0663">Pyridoxal phosphate</keyword>
<dbReference type="EC" id="4.3.1.19" evidence="7"/>
<dbReference type="EMBL" id="JACHHJ010000003">
    <property type="protein sequence ID" value="MBB6450445.1"/>
    <property type="molecule type" value="Genomic_DNA"/>
</dbReference>
<proteinExistence type="inferred from homology"/>
<dbReference type="InterPro" id="IPR001926">
    <property type="entry name" value="TrpB-like_PALP"/>
</dbReference>
<evidence type="ECO:0000256" key="11">
    <source>
        <dbReference type="ARBA" id="ARBA00025527"/>
    </source>
</evidence>
<reference evidence="14 15" key="1">
    <citation type="submission" date="2020-08" db="EMBL/GenBank/DDBJ databases">
        <title>Genomic Encyclopedia of Type Strains, Phase IV (KMG-IV): sequencing the most valuable type-strain genomes for metagenomic binning, comparative biology and taxonomic classification.</title>
        <authorList>
            <person name="Goeker M."/>
        </authorList>
    </citation>
    <scope>NUCLEOTIDE SEQUENCE [LARGE SCALE GENOMIC DNA]</scope>
    <source>
        <strain evidence="14 15">DSM 21769</strain>
    </source>
</reference>
<accession>A0A841Q056</accession>
<evidence type="ECO:0000256" key="1">
    <source>
        <dbReference type="ARBA" id="ARBA00001274"/>
    </source>
</evidence>
<evidence type="ECO:0000256" key="3">
    <source>
        <dbReference type="ARBA" id="ARBA00001933"/>
    </source>
</evidence>
<evidence type="ECO:0000256" key="10">
    <source>
        <dbReference type="ARBA" id="ARBA00023239"/>
    </source>
</evidence>
<keyword evidence="10 14" id="KW-0456">Lyase</keyword>
<evidence type="ECO:0000256" key="6">
    <source>
        <dbReference type="ARBA" id="ARBA00010869"/>
    </source>
</evidence>
<name>A0A841Q056_9BACL</name>